<evidence type="ECO:0000313" key="2">
    <source>
        <dbReference type="EMBL" id="CCB69283.1"/>
    </source>
</evidence>
<feature type="transmembrane region" description="Helical" evidence="1">
    <location>
        <begin position="121"/>
        <end position="140"/>
    </location>
</feature>
<evidence type="ECO:0000313" key="3">
    <source>
        <dbReference type="Proteomes" id="UP000009186"/>
    </source>
</evidence>
<dbReference type="EMBL" id="FQ859183">
    <property type="protein sequence ID" value="CCB69283.1"/>
    <property type="molecule type" value="Genomic_DNA"/>
</dbReference>
<accession>G2Z016</accession>
<keyword evidence="3" id="KW-1185">Reference proteome</keyword>
<sequence>MFQHLFKPLFFIRLMYLTLAIAINYQAIYILNVYLFVFIVSLEYLNHQNIYIHDQSSQYANIFFVSYFVFIFLVRSHAINDQWFSRFWQNICEHLLFSIFVCMQLHYVLQIFNILSNKTVLKSILIFLIFNILGIINELFQNKFQHLPISTCSADSQKDVLINMIGAFLFLGYVNFWNIAKSVQIKNLIFFKK</sequence>
<dbReference type="Proteomes" id="UP000009186">
    <property type="component" value="Chromosome"/>
</dbReference>
<proteinExistence type="predicted"/>
<feature type="transmembrane region" description="Helical" evidence="1">
    <location>
        <begin position="57"/>
        <end position="74"/>
    </location>
</feature>
<feature type="transmembrane region" description="Helical" evidence="1">
    <location>
        <begin position="12"/>
        <end position="37"/>
    </location>
</feature>
<dbReference type="HOGENOM" id="CLU_1406925_0_0_10"/>
<dbReference type="RefSeq" id="WP_014083751.1">
    <property type="nucleotide sequence ID" value="NC_016001.1"/>
</dbReference>
<protein>
    <submittedName>
        <fullName evidence="2">Hypothetical transmembrane protein</fullName>
    </submittedName>
</protein>
<organism evidence="2 3">
    <name type="scientific">Flavobacterium branchiophilum (strain FL-15)</name>
    <dbReference type="NCBI Taxonomy" id="1034807"/>
    <lineage>
        <taxon>Bacteria</taxon>
        <taxon>Pseudomonadati</taxon>
        <taxon>Bacteroidota</taxon>
        <taxon>Flavobacteriia</taxon>
        <taxon>Flavobacteriales</taxon>
        <taxon>Flavobacteriaceae</taxon>
        <taxon>Flavobacterium</taxon>
    </lineage>
</organism>
<evidence type="ECO:0000256" key="1">
    <source>
        <dbReference type="SAM" id="Phobius"/>
    </source>
</evidence>
<dbReference type="KEGG" id="fbr:FBFL15_1198"/>
<keyword evidence="1 2" id="KW-0812">Transmembrane</keyword>
<reference evidence="2 3" key="1">
    <citation type="journal article" date="2011" name="Appl. Environ. Microbiol.">
        <title>Complete genome sequence of the fish pathogen Flavobacterium branchiophilum.</title>
        <authorList>
            <consortium name="1:IP"/>
            <consortium name="Microbial Evolutionary Genomics,F-75015 Paris"/>
            <consortium name="France 2:CNRS"/>
            <consortium name="URA2171"/>
            <consortium name="F-75015 Paris,France 3:Unite de Virologie et Immunologie Mol."/>
            <consortium name="INRA,78352 Jouy en Josas Cedex"/>
            <consortium name="France. 4:Unite de Mathemathique"/>
            <consortium name="Informatique et Genome,INRA"/>
            <consortium name="78352 Jouy en Josas Cedex"/>
            <consortium name="France. 5:CEA/Genoscope"/>
            <consortium name="Evry"/>
            <consortium name="France"/>
            <person name="Touchon M."/>
            <person name="Barbier P."/>
            <person name="Bernardet J.F."/>
            <person name="Loux V."/>
            <person name="Vacherie B."/>
            <person name="Barbe V."/>
            <person name="Rocha E.P."/>
            <person name="Duchaud E."/>
        </authorList>
    </citation>
    <scope>NUCLEOTIDE SEQUENCE [LARGE SCALE GENOMIC DNA]</scope>
    <source>
        <strain evidence="2 3">FL-15</strain>
    </source>
</reference>
<keyword evidence="1" id="KW-0472">Membrane</keyword>
<dbReference type="AlphaFoldDB" id="G2Z016"/>
<feature type="transmembrane region" description="Helical" evidence="1">
    <location>
        <begin position="95"/>
        <end position="115"/>
    </location>
</feature>
<gene>
    <name evidence="2" type="ordered locus">FBFL15_1198</name>
</gene>
<dbReference type="STRING" id="1034807.FBFL15_1198"/>
<feature type="transmembrane region" description="Helical" evidence="1">
    <location>
        <begin position="160"/>
        <end position="180"/>
    </location>
</feature>
<keyword evidence="1" id="KW-1133">Transmembrane helix</keyword>
<name>G2Z016_FLABF</name>